<dbReference type="InterPro" id="IPR051203">
    <property type="entry name" value="Polysaccharide_Synthase-Rel"/>
</dbReference>
<dbReference type="InterPro" id="IPR003869">
    <property type="entry name" value="Polysac_CapD-like"/>
</dbReference>
<keyword evidence="4" id="KW-1185">Reference proteome</keyword>
<evidence type="ECO:0000313" key="4">
    <source>
        <dbReference type="Proteomes" id="UP001649230"/>
    </source>
</evidence>
<dbReference type="Pfam" id="PF02719">
    <property type="entry name" value="Polysacc_synt_2"/>
    <property type="match status" value="1"/>
</dbReference>
<evidence type="ECO:0000256" key="1">
    <source>
        <dbReference type="ARBA" id="ARBA00007430"/>
    </source>
</evidence>
<dbReference type="PANTHER" id="PTHR43318">
    <property type="entry name" value="UDP-N-ACETYLGLUCOSAMINE 4,6-DEHYDRATASE"/>
    <property type="match status" value="1"/>
</dbReference>
<dbReference type="Proteomes" id="UP001649230">
    <property type="component" value="Chromosome"/>
</dbReference>
<dbReference type="InterPro" id="IPR036291">
    <property type="entry name" value="NAD(P)-bd_dom_sf"/>
</dbReference>
<feature type="domain" description="Polysaccharide biosynthesis protein CapD-like" evidence="2">
    <location>
        <begin position="7"/>
        <end position="280"/>
    </location>
</feature>
<dbReference type="Gene3D" id="3.40.50.720">
    <property type="entry name" value="NAD(P)-binding Rossmann-like Domain"/>
    <property type="match status" value="1"/>
</dbReference>
<comment type="similarity">
    <text evidence="1">Belongs to the polysaccharide synthase family.</text>
</comment>
<dbReference type="CDD" id="cd05237">
    <property type="entry name" value="UDP_invert_4-6DH_SDR_e"/>
    <property type="match status" value="1"/>
</dbReference>
<name>A0ABY3SPL8_9BACL</name>
<sequence length="329" mass="36892">MFRDQTILITGGTGSWGQELTKRLLVEQPKQIRIFSRNEYAQVNMHRKFGFHPALRFMIGDVRDLTAMEDACRGVDYVFHLAALKHVPVCEDQPDEALKTNVNGTDNVIRASIRQQVKKVIDVSTDKAVDPTNFYGMTKALGEKMMIKANDLSDTTRFVCIRGGNVLGTNGSVVPFFKHLIEQGSDLPLTSQDMTRFFLTLPDAINLLLQAAQTSVGGETYVMKMKACRITDLAQVLIDRLARTPVTTMLIGIRPGEKLHEVLISQHEAPSTYRYSDQYYVILPSHAPESTKKQYAHLSKANLKEYASNDELLVPEQIEAMLEEGGFLP</sequence>
<organism evidence="3 4">
    <name type="scientific">Paenibacillus hexagrammi</name>
    <dbReference type="NCBI Taxonomy" id="2908839"/>
    <lineage>
        <taxon>Bacteria</taxon>
        <taxon>Bacillati</taxon>
        <taxon>Bacillota</taxon>
        <taxon>Bacilli</taxon>
        <taxon>Bacillales</taxon>
        <taxon>Paenibacillaceae</taxon>
        <taxon>Paenibacillus</taxon>
    </lineage>
</organism>
<evidence type="ECO:0000313" key="3">
    <source>
        <dbReference type="EMBL" id="UJF35792.1"/>
    </source>
</evidence>
<dbReference type="SUPFAM" id="SSF51735">
    <property type="entry name" value="NAD(P)-binding Rossmann-fold domains"/>
    <property type="match status" value="1"/>
</dbReference>
<proteinExistence type="inferred from homology"/>
<dbReference type="PANTHER" id="PTHR43318:SF2">
    <property type="entry name" value="UDP-N-ACETYLGLUCOSAMINE 4,6-DEHYDRATASE (INVERTING)"/>
    <property type="match status" value="1"/>
</dbReference>
<evidence type="ECO:0000259" key="2">
    <source>
        <dbReference type="Pfam" id="PF02719"/>
    </source>
</evidence>
<reference evidence="3 4" key="1">
    <citation type="journal article" date="2024" name="Int. J. Syst. Evol. Microbiol.">
        <title>Paenibacillus hexagrammi sp. nov., a novel bacterium isolated from the gut content of Hexagrammos agrammus.</title>
        <authorList>
            <person name="Jung H.K."/>
            <person name="Kim D.G."/>
            <person name="Zin H."/>
            <person name="Park J."/>
            <person name="Jung H."/>
            <person name="Kim Y.O."/>
            <person name="Kong H.J."/>
            <person name="Kim J.W."/>
            <person name="Kim Y.S."/>
        </authorList>
    </citation>
    <scope>NUCLEOTIDE SEQUENCE [LARGE SCALE GENOMIC DNA]</scope>
    <source>
        <strain evidence="3 4">YPD9-1</strain>
    </source>
</reference>
<gene>
    <name evidence="3" type="ORF">L0M14_12310</name>
</gene>
<dbReference type="EMBL" id="CP090978">
    <property type="protein sequence ID" value="UJF35792.1"/>
    <property type="molecule type" value="Genomic_DNA"/>
</dbReference>
<protein>
    <submittedName>
        <fullName evidence="3">Polysaccharide biosynthesis protein</fullName>
    </submittedName>
</protein>
<dbReference type="RefSeq" id="WP_235122349.1">
    <property type="nucleotide sequence ID" value="NZ_CP090978.1"/>
</dbReference>
<accession>A0ABY3SPL8</accession>